<protein>
    <recommendedName>
        <fullName evidence="6">Pectin lyase-like superfamily protein</fullName>
    </recommendedName>
</protein>
<dbReference type="Gene3D" id="2.160.20.10">
    <property type="entry name" value="Single-stranded right-handed beta-helix, Pectin lyase-like"/>
    <property type="match status" value="2"/>
</dbReference>
<dbReference type="EMBL" id="JADGMS010000003">
    <property type="protein sequence ID" value="KAF9685391.1"/>
    <property type="molecule type" value="Genomic_DNA"/>
</dbReference>
<proteinExistence type="predicted"/>
<gene>
    <name evidence="4" type="ORF">SADUNF_Sadunf03G0049700</name>
</gene>
<feature type="chain" id="PRO_5032471610" description="Pectin lyase-like superfamily protein" evidence="3">
    <location>
        <begin position="27"/>
        <end position="748"/>
    </location>
</feature>
<name>A0A835KGA5_9ROSI</name>
<evidence type="ECO:0000256" key="3">
    <source>
        <dbReference type="SAM" id="SignalP"/>
    </source>
</evidence>
<keyword evidence="3" id="KW-0732">Signal</keyword>
<evidence type="ECO:0000256" key="1">
    <source>
        <dbReference type="ARBA" id="ARBA00004191"/>
    </source>
</evidence>
<dbReference type="InterPro" id="IPR039279">
    <property type="entry name" value="QRT3-like"/>
</dbReference>
<keyword evidence="2" id="KW-0134">Cell wall</keyword>
<dbReference type="AlphaFoldDB" id="A0A835KGA5"/>
<reference evidence="4 5" key="1">
    <citation type="submission" date="2020-10" db="EMBL/GenBank/DDBJ databases">
        <title>Plant Genome Project.</title>
        <authorList>
            <person name="Zhang R.-G."/>
        </authorList>
    </citation>
    <scope>NUCLEOTIDE SEQUENCE [LARGE SCALE GENOMIC DNA]</scope>
    <source>
        <strain evidence="4">FAFU-HL-1</strain>
        <tissue evidence="4">Leaf</tissue>
    </source>
</reference>
<dbReference type="InterPro" id="IPR011050">
    <property type="entry name" value="Pectin_lyase_fold/virulence"/>
</dbReference>
<feature type="signal peptide" evidence="3">
    <location>
        <begin position="1"/>
        <end position="26"/>
    </location>
</feature>
<dbReference type="SUPFAM" id="SSF51126">
    <property type="entry name" value="Pectin lyase-like"/>
    <property type="match status" value="2"/>
</dbReference>
<dbReference type="PANTHER" id="PTHR33928">
    <property type="entry name" value="POLYGALACTURONASE QRT3"/>
    <property type="match status" value="1"/>
</dbReference>
<evidence type="ECO:0000313" key="5">
    <source>
        <dbReference type="Proteomes" id="UP000657918"/>
    </source>
</evidence>
<comment type="caution">
    <text evidence="4">The sequence shown here is derived from an EMBL/GenBank/DDBJ whole genome shotgun (WGS) entry which is preliminary data.</text>
</comment>
<organism evidence="4 5">
    <name type="scientific">Salix dunnii</name>
    <dbReference type="NCBI Taxonomy" id="1413687"/>
    <lineage>
        <taxon>Eukaryota</taxon>
        <taxon>Viridiplantae</taxon>
        <taxon>Streptophyta</taxon>
        <taxon>Embryophyta</taxon>
        <taxon>Tracheophyta</taxon>
        <taxon>Spermatophyta</taxon>
        <taxon>Magnoliopsida</taxon>
        <taxon>eudicotyledons</taxon>
        <taxon>Gunneridae</taxon>
        <taxon>Pentapetalae</taxon>
        <taxon>rosids</taxon>
        <taxon>fabids</taxon>
        <taxon>Malpighiales</taxon>
        <taxon>Salicaceae</taxon>
        <taxon>Saliceae</taxon>
        <taxon>Salix</taxon>
    </lineage>
</organism>
<evidence type="ECO:0000256" key="2">
    <source>
        <dbReference type="ARBA" id="ARBA00022512"/>
    </source>
</evidence>
<evidence type="ECO:0000313" key="4">
    <source>
        <dbReference type="EMBL" id="KAF9685391.1"/>
    </source>
</evidence>
<dbReference type="InterPro" id="IPR012334">
    <property type="entry name" value="Pectin_lyas_fold"/>
</dbReference>
<accession>A0A835KGA5</accession>
<dbReference type="PANTHER" id="PTHR33928:SF2">
    <property type="entry name" value="PECTATE LYASE SUPERFAMILY PROTEIN DOMAIN-CONTAINING PROTEIN-RELATED"/>
    <property type="match status" value="1"/>
</dbReference>
<keyword evidence="5" id="KW-1185">Reference proteome</keyword>
<keyword evidence="2" id="KW-0964">Secreted</keyword>
<comment type="subcellular location">
    <subcellularLocation>
        <location evidence="1">Secreted</location>
        <location evidence="1">Cell wall</location>
    </subcellularLocation>
</comment>
<dbReference type="OrthoDB" id="1046782at2759"/>
<dbReference type="GO" id="GO:0004650">
    <property type="term" value="F:polygalacturonase activity"/>
    <property type="evidence" value="ECO:0007669"/>
    <property type="project" value="InterPro"/>
</dbReference>
<dbReference type="Proteomes" id="UP000657918">
    <property type="component" value="Unassembled WGS sequence"/>
</dbReference>
<sequence length="748" mass="80746">MGFKIAIKHFSTLCFLLLCSVQETTCFTKKYMLIEFQAKLQQMVASSSPIPPPSPAVSQTKQSGRVFYPIGYGADPTGVQDSSDAILNALNDAFQVKNGLQLLPGVNDLGGAVIDLQAGNYRISKPIRFPASGGGNVLVKGGTLRASDIFPGDRHLIEVWSQNSQVLDKRNKVHDPNGFPAGKLQNGVILYEDITFRDILFDSGYRGGGIFIVNSARIRINNCFFLHFTTEGILVQGGHETFISSCFLGQHSTVGGDPGERSFSGTAIDLGSNDNAITDVALFSAAIGVLLRGQANILTGIHCYNKATGFGGVGIMVKLYASLTRIDNCYLDYNSIVMEDPVQVHVTNGLFLGEGNIVLKAINGRISGVNIVNNMFNADPKGTTPIVGLDGTFTSIDQVLIDQNDVVSGMKYKSTVGKLTVAGNATKWVADFSSVLLFPNQINHFQYSFYIHGMPNGFPTHAITNVSNNVVVVESDKLVNAVVSVIVDQCSMAGETKNDERYLGILLVNPIARTANELFHPARKANRIPRKAAKNGTELLPGINDLGGVVIDLQRGNYKISKPIRFPSGRGNVLVHAGTLRASDDFPSDRYLVELWSPNSTAVPEPSNIHPDGEERKNVGIYYEDITFRDILFDSSYRGGGMFIIDSARTRVHNCFFIHFATEGILVQKGHETFISSCFLGQHVTIGGDPTEKNYTGTAIDLASNDNAITDVAIFSAAIGVLLRGQANILTGVHCYNKATGFGGVGLL</sequence>
<dbReference type="FunFam" id="2.160.20.10:FF:000046">
    <property type="entry name" value="Polygalacturonase QRT3"/>
    <property type="match status" value="2"/>
</dbReference>
<evidence type="ECO:0008006" key="6">
    <source>
        <dbReference type="Google" id="ProtNLM"/>
    </source>
</evidence>